<gene>
    <name evidence="2" type="ORF">CBM15_00580</name>
</gene>
<feature type="transmembrane region" description="Helical" evidence="1">
    <location>
        <begin position="391"/>
        <end position="413"/>
    </location>
</feature>
<sequence length="482" mass="55905">MKSLILNLFIILTSLLSILYCLLSIGNIPLGYELIWIQPLVYLLSYFLIYLKILRTKKYKITVYSILILSWLRLVMIPFISSISGQFEGASYINVSQESLNLANFLIIYEFIVVSFFLAFIIHLKNNYYYGDFNLKSNLELKGNKIVYAVFIFVSFLLYITIGRQLNLLEFFVISINTSERFSDITSTPLVLLRQIFKVSMIFIFVWCTSYFYKRYIETNSRKYVLFAIILAILNVGVIIGERRSEQLYTLLVIVFILIKIFKKHRKKIIVSVSIATGIVLLFMSIYKHFAAFYYGSYTAALSTSNSDIKWLSETLHLYFFGIQNVAATIELKSAVDLSVFNMLYDYGRSFFGISFFLKDKMIMTTEYFNTFIYGFNKAGGHVMSGIGYGYFYLGVLFSPIIVCLNVFIAIKLEKWFNNTDSYELKYIVGYMLVRFATNIFVNTPPLISLSTIMLFTAGLLFLVANYFKSKQYYKVRVPKQS</sequence>
<feature type="transmembrane region" description="Helical" evidence="1">
    <location>
        <begin position="34"/>
        <end position="51"/>
    </location>
</feature>
<keyword evidence="1" id="KW-0812">Transmembrane</keyword>
<evidence type="ECO:0000256" key="1">
    <source>
        <dbReference type="SAM" id="Phobius"/>
    </source>
</evidence>
<feature type="transmembrane region" description="Helical" evidence="1">
    <location>
        <begin position="247"/>
        <end position="262"/>
    </location>
</feature>
<feature type="transmembrane region" description="Helical" evidence="1">
    <location>
        <begin position="103"/>
        <end position="124"/>
    </location>
</feature>
<feature type="transmembrane region" description="Helical" evidence="1">
    <location>
        <begin position="269"/>
        <end position="287"/>
    </location>
</feature>
<evidence type="ECO:0000313" key="3">
    <source>
        <dbReference type="Proteomes" id="UP000196594"/>
    </source>
</evidence>
<dbReference type="Proteomes" id="UP000196594">
    <property type="component" value="Unassembled WGS sequence"/>
</dbReference>
<keyword evidence="3" id="KW-1185">Reference proteome</keyword>
<reference evidence="2 3" key="1">
    <citation type="journal article" date="2017" name="Int. J. Syst. Evol. Microbiol.">
        <title>Solibacillus kalamii sp. nov., isolated from a high-efficiency particulate arrestance filter system used in the International Space Station.</title>
        <authorList>
            <person name="Checinska Sielaff A."/>
            <person name="Kumar R.M."/>
            <person name="Pal D."/>
            <person name="Mayilraj S."/>
            <person name="Venkateswaran K."/>
        </authorList>
    </citation>
    <scope>NUCLEOTIDE SEQUENCE [LARGE SCALE GENOMIC DNA]</scope>
    <source>
        <strain evidence="2 3">ISSFR-015</strain>
    </source>
</reference>
<organism evidence="2 3">
    <name type="scientific">Solibacillus kalamii</name>
    <dbReference type="NCBI Taxonomy" id="1748298"/>
    <lineage>
        <taxon>Bacteria</taxon>
        <taxon>Bacillati</taxon>
        <taxon>Bacillota</taxon>
        <taxon>Bacilli</taxon>
        <taxon>Bacillales</taxon>
        <taxon>Caryophanaceae</taxon>
        <taxon>Solibacillus</taxon>
    </lineage>
</organism>
<feature type="transmembrane region" description="Helical" evidence="1">
    <location>
        <begin position="192"/>
        <end position="212"/>
    </location>
</feature>
<keyword evidence="1" id="KW-1133">Transmembrane helix</keyword>
<accession>A0ABX3ZKV9</accession>
<feature type="transmembrane region" description="Helical" evidence="1">
    <location>
        <begin position="224"/>
        <end position="241"/>
    </location>
</feature>
<feature type="transmembrane region" description="Helical" evidence="1">
    <location>
        <begin position="448"/>
        <end position="468"/>
    </location>
</feature>
<proteinExistence type="predicted"/>
<protein>
    <recommendedName>
        <fullName evidence="4">O-antigen polysaccharide polymerase Wzy</fullName>
    </recommendedName>
</protein>
<feature type="transmembrane region" description="Helical" evidence="1">
    <location>
        <begin position="63"/>
        <end position="83"/>
    </location>
</feature>
<evidence type="ECO:0008006" key="4">
    <source>
        <dbReference type="Google" id="ProtNLM"/>
    </source>
</evidence>
<feature type="transmembrane region" description="Helical" evidence="1">
    <location>
        <begin position="145"/>
        <end position="162"/>
    </location>
</feature>
<name>A0ABX3ZKV9_9BACL</name>
<evidence type="ECO:0000313" key="2">
    <source>
        <dbReference type="EMBL" id="OUZ40385.1"/>
    </source>
</evidence>
<comment type="caution">
    <text evidence="2">The sequence shown here is derived from an EMBL/GenBank/DDBJ whole genome shotgun (WGS) entry which is preliminary data.</text>
</comment>
<dbReference type="RefSeq" id="WP_087615360.1">
    <property type="nucleotide sequence ID" value="NZ_JAFBEY010000002.1"/>
</dbReference>
<keyword evidence="1" id="KW-0472">Membrane</keyword>
<dbReference type="EMBL" id="NHNT01000001">
    <property type="protein sequence ID" value="OUZ40385.1"/>
    <property type="molecule type" value="Genomic_DNA"/>
</dbReference>